<name>A0A101M0E1_PICGL</name>
<protein>
    <recommendedName>
        <fullName evidence="3">Secreted protein</fullName>
    </recommendedName>
</protein>
<dbReference type="AlphaFoldDB" id="A0A101M0E1"/>
<evidence type="ECO:0000313" key="2">
    <source>
        <dbReference type="EMBL" id="KUM48701.1"/>
    </source>
</evidence>
<proteinExistence type="predicted"/>
<dbReference type="EMBL" id="LKAM01000005">
    <property type="protein sequence ID" value="KUM48701.1"/>
    <property type="molecule type" value="Genomic_DNA"/>
</dbReference>
<gene>
    <name evidence="2" type="ORF">ABT39_MTgene4716</name>
</gene>
<keyword evidence="2" id="KW-0496">Mitochondrion</keyword>
<feature type="chain" id="PRO_5007100199" description="Secreted protein" evidence="1">
    <location>
        <begin position="19"/>
        <end position="76"/>
    </location>
</feature>
<reference evidence="2" key="1">
    <citation type="journal article" date="2015" name="Genome Biol. Evol.">
        <title>Organellar Genomes of White Spruce (Picea glauca): Assembly and Annotation.</title>
        <authorList>
            <person name="Jackman S.D."/>
            <person name="Warren R.L."/>
            <person name="Gibb E.A."/>
            <person name="Vandervalk B.P."/>
            <person name="Mohamadi H."/>
            <person name="Chu J."/>
            <person name="Raymond A."/>
            <person name="Pleasance S."/>
            <person name="Coope R."/>
            <person name="Wildung M.R."/>
            <person name="Ritland C.E."/>
            <person name="Bousquet J."/>
            <person name="Jones S.J."/>
            <person name="Bohlmann J."/>
            <person name="Birol I."/>
        </authorList>
    </citation>
    <scope>NUCLEOTIDE SEQUENCE [LARGE SCALE GENOMIC DNA]</scope>
    <source>
        <tissue evidence="2">Flushing bud</tissue>
    </source>
</reference>
<sequence>MMPRAPTMIIKWAITCLCLRSPNQFHAASYESGHTGPWDQSPVTYRSLKLTVGHLVALVVHHQWILAHPSFVIAVI</sequence>
<keyword evidence="1" id="KW-0732">Signal</keyword>
<accession>A0A101M0E1</accession>
<comment type="caution">
    <text evidence="2">The sequence shown here is derived from an EMBL/GenBank/DDBJ whole genome shotgun (WGS) entry which is preliminary data.</text>
</comment>
<feature type="signal peptide" evidence="1">
    <location>
        <begin position="1"/>
        <end position="18"/>
    </location>
</feature>
<geneLocation type="mitochondrion" evidence="2"/>
<organism evidence="2">
    <name type="scientific">Picea glauca</name>
    <name type="common">White spruce</name>
    <name type="synonym">Pinus glauca</name>
    <dbReference type="NCBI Taxonomy" id="3330"/>
    <lineage>
        <taxon>Eukaryota</taxon>
        <taxon>Viridiplantae</taxon>
        <taxon>Streptophyta</taxon>
        <taxon>Embryophyta</taxon>
        <taxon>Tracheophyta</taxon>
        <taxon>Spermatophyta</taxon>
        <taxon>Pinopsida</taxon>
        <taxon>Pinidae</taxon>
        <taxon>Conifers I</taxon>
        <taxon>Pinales</taxon>
        <taxon>Pinaceae</taxon>
        <taxon>Picea</taxon>
    </lineage>
</organism>
<evidence type="ECO:0008006" key="3">
    <source>
        <dbReference type="Google" id="ProtNLM"/>
    </source>
</evidence>
<evidence type="ECO:0000256" key="1">
    <source>
        <dbReference type="SAM" id="SignalP"/>
    </source>
</evidence>